<accession>A0A1Z3NAV7</accession>
<dbReference type="Proteomes" id="UP000197003">
    <property type="component" value="Chromosome"/>
</dbReference>
<dbReference type="AlphaFoldDB" id="A0A1Z3NAV7"/>
<sequence>MSDDELTIKIYFQLPEVSIATREKMAKKFGTNFDKDDGVHPYNGHLCFQGDIKSKEQKDYSKTAWSATVFVNGKKTPHTLTANPTPVLNLNNGQNRLLSGRTTVRLCTDKKFFNGVKKVKLILSADKKKLTEMDWSAPWPTTEIGEPEQFNFNR</sequence>
<dbReference type="EMBL" id="CP020946">
    <property type="protein sequence ID" value="ASD64587.1"/>
    <property type="molecule type" value="Genomic_DNA"/>
</dbReference>
<protein>
    <submittedName>
        <fullName evidence="1">Uncharacterized protein</fullName>
    </submittedName>
</protein>
<name>A0A1Z3NAV7_BDEBC</name>
<reference evidence="1 2" key="1">
    <citation type="submission" date="2017-04" db="EMBL/GenBank/DDBJ databases">
        <title>Whole genome sequence of Bdellovibrio bacteriovorus strain SSB218315.</title>
        <authorList>
            <person name="Oyedara O."/>
            <person name="Rodriguez-Perez M.A."/>
        </authorList>
    </citation>
    <scope>NUCLEOTIDE SEQUENCE [LARGE SCALE GENOMIC DNA]</scope>
    <source>
        <strain evidence="1 2">SSB218315</strain>
    </source>
</reference>
<proteinExistence type="predicted"/>
<evidence type="ECO:0000313" key="2">
    <source>
        <dbReference type="Proteomes" id="UP000197003"/>
    </source>
</evidence>
<evidence type="ECO:0000313" key="1">
    <source>
        <dbReference type="EMBL" id="ASD64587.1"/>
    </source>
</evidence>
<organism evidence="1 2">
    <name type="scientific">Bdellovibrio bacteriovorus</name>
    <dbReference type="NCBI Taxonomy" id="959"/>
    <lineage>
        <taxon>Bacteria</taxon>
        <taxon>Pseudomonadati</taxon>
        <taxon>Bdellovibrionota</taxon>
        <taxon>Bdellovibrionia</taxon>
        <taxon>Bdellovibrionales</taxon>
        <taxon>Pseudobdellovibrionaceae</taxon>
        <taxon>Bdellovibrio</taxon>
    </lineage>
</organism>
<gene>
    <name evidence="1" type="ORF">B9G79_13905</name>
</gene>